<proteinExistence type="predicted"/>
<gene>
    <name evidence="2" type="ORF">BDV26DRAFT_304025</name>
</gene>
<dbReference type="InterPro" id="IPR011611">
    <property type="entry name" value="PfkB_dom"/>
</dbReference>
<sequence length="354" mass="38889">MHTHDISFTSLGLVVLDEIRLPNAKPLTDILGGSGAYATLGARLFLPHPQSHSLGWMVHVGSDFPRPIEDRLQSWGVTLILQRESNIPSTRGLLEYKDSTFGPKEFKYTTPILAIEDNSLKNTPPLKSRAYHYLETPQNIITRLLSILALRGKAGAVERPLIIWEPAPYSCRVENLESCLDAARMVDVFSPNHLELAALFGQSRPAVADKDKIESQARRFLDSGVGPGGKGIIIVRAGECGCVIVSRDMSPIWLPPFYRSRPGEKPDAKVVDPTGAGNAFLGAFAIGYLQTGSIVEAACYGTVGASFTLEQVGMPERSNDTEEELWNGASVFSRLHEYQKTIGFPDIHRHLNLK</sequence>
<reference evidence="2 3" key="1">
    <citation type="submission" date="2019-04" db="EMBL/GenBank/DDBJ databases">
        <title>Friends and foes A comparative genomics studyof 23 Aspergillus species from section Flavi.</title>
        <authorList>
            <consortium name="DOE Joint Genome Institute"/>
            <person name="Kjaerbolling I."/>
            <person name="Vesth T."/>
            <person name="Frisvad J.C."/>
            <person name="Nybo J.L."/>
            <person name="Theobald S."/>
            <person name="Kildgaard S."/>
            <person name="Isbrandt T."/>
            <person name="Kuo A."/>
            <person name="Sato A."/>
            <person name="Lyhne E.K."/>
            <person name="Kogle M.E."/>
            <person name="Wiebenga A."/>
            <person name="Kun R.S."/>
            <person name="Lubbers R.J."/>
            <person name="Makela M.R."/>
            <person name="Barry K."/>
            <person name="Chovatia M."/>
            <person name="Clum A."/>
            <person name="Daum C."/>
            <person name="Haridas S."/>
            <person name="He G."/>
            <person name="LaButti K."/>
            <person name="Lipzen A."/>
            <person name="Mondo S."/>
            <person name="Riley R."/>
            <person name="Salamov A."/>
            <person name="Simmons B.A."/>
            <person name="Magnuson J.K."/>
            <person name="Henrissat B."/>
            <person name="Mortensen U.H."/>
            <person name="Larsen T.O."/>
            <person name="Devries R.P."/>
            <person name="Grigoriev I.V."/>
            <person name="Machida M."/>
            <person name="Baker S.E."/>
            <person name="Andersen M.R."/>
        </authorList>
    </citation>
    <scope>NUCLEOTIDE SEQUENCE [LARGE SCALE GENOMIC DNA]</scope>
    <source>
        <strain evidence="2 3">IBT 29228</strain>
    </source>
</reference>
<dbReference type="EMBL" id="ML736157">
    <property type="protein sequence ID" value="KAE8383132.1"/>
    <property type="molecule type" value="Genomic_DNA"/>
</dbReference>
<dbReference type="AlphaFoldDB" id="A0A5N7BMS5"/>
<feature type="domain" description="Carbohydrate kinase PfkB" evidence="1">
    <location>
        <begin position="45"/>
        <end position="314"/>
    </location>
</feature>
<accession>A0A5N7BMS5</accession>
<evidence type="ECO:0000313" key="3">
    <source>
        <dbReference type="Proteomes" id="UP000326198"/>
    </source>
</evidence>
<name>A0A5N7BMS5_9EURO</name>
<evidence type="ECO:0000259" key="1">
    <source>
        <dbReference type="Pfam" id="PF00294"/>
    </source>
</evidence>
<dbReference type="InterPro" id="IPR029056">
    <property type="entry name" value="Ribokinase-like"/>
</dbReference>
<dbReference type="Gene3D" id="3.40.1190.20">
    <property type="match status" value="1"/>
</dbReference>
<keyword evidence="2" id="KW-0808">Transferase</keyword>
<dbReference type="Pfam" id="PF00294">
    <property type="entry name" value="PfkB"/>
    <property type="match status" value="1"/>
</dbReference>
<dbReference type="PANTHER" id="PTHR47098:SF1">
    <property type="entry name" value="PFKB FAMILY CARBOHYDRATE KINASE SUPERFAMILY (AFU_ORTHOLOGUE AFUA_4G09500)"/>
    <property type="match status" value="1"/>
</dbReference>
<keyword evidence="2" id="KW-0418">Kinase</keyword>
<organism evidence="2 3">
    <name type="scientific">Aspergillus bertholletiae</name>
    <dbReference type="NCBI Taxonomy" id="1226010"/>
    <lineage>
        <taxon>Eukaryota</taxon>
        <taxon>Fungi</taxon>
        <taxon>Dikarya</taxon>
        <taxon>Ascomycota</taxon>
        <taxon>Pezizomycotina</taxon>
        <taxon>Eurotiomycetes</taxon>
        <taxon>Eurotiomycetidae</taxon>
        <taxon>Eurotiales</taxon>
        <taxon>Aspergillaceae</taxon>
        <taxon>Aspergillus</taxon>
        <taxon>Aspergillus subgen. Circumdati</taxon>
    </lineage>
</organism>
<dbReference type="GO" id="GO:0016301">
    <property type="term" value="F:kinase activity"/>
    <property type="evidence" value="ECO:0007669"/>
    <property type="project" value="UniProtKB-KW"/>
</dbReference>
<dbReference type="SUPFAM" id="SSF53613">
    <property type="entry name" value="Ribokinase-like"/>
    <property type="match status" value="1"/>
</dbReference>
<evidence type="ECO:0000313" key="2">
    <source>
        <dbReference type="EMBL" id="KAE8383132.1"/>
    </source>
</evidence>
<keyword evidence="3" id="KW-1185">Reference proteome</keyword>
<dbReference type="Proteomes" id="UP000326198">
    <property type="component" value="Unassembled WGS sequence"/>
</dbReference>
<dbReference type="PANTHER" id="PTHR47098">
    <property type="entry name" value="PROTEIN MAK32"/>
    <property type="match status" value="1"/>
</dbReference>
<dbReference type="OrthoDB" id="497927at2759"/>
<protein>
    <submittedName>
        <fullName evidence="2">Putative PfkB family kinase</fullName>
    </submittedName>
</protein>